<proteinExistence type="predicted"/>
<evidence type="ECO:0000313" key="4">
    <source>
        <dbReference type="Proteomes" id="UP000313359"/>
    </source>
</evidence>
<feature type="transmembrane region" description="Helical" evidence="1">
    <location>
        <begin position="467"/>
        <end position="489"/>
    </location>
</feature>
<evidence type="ECO:0000313" key="3">
    <source>
        <dbReference type="EMBL" id="RPD54041.1"/>
    </source>
</evidence>
<dbReference type="Proteomes" id="UP000313359">
    <property type="component" value="Unassembled WGS sequence"/>
</dbReference>
<keyword evidence="1" id="KW-1133">Transmembrane helix</keyword>
<feature type="transmembrane region" description="Helical" evidence="1">
    <location>
        <begin position="430"/>
        <end position="455"/>
    </location>
</feature>
<evidence type="ECO:0000256" key="1">
    <source>
        <dbReference type="SAM" id="Phobius"/>
    </source>
</evidence>
<dbReference type="AlphaFoldDB" id="A0A5C2RSA8"/>
<feature type="transmembrane region" description="Helical" evidence="1">
    <location>
        <begin position="118"/>
        <end position="137"/>
    </location>
</feature>
<dbReference type="STRING" id="1328759.A0A5C2RSA8"/>
<dbReference type="OrthoDB" id="5392263at2759"/>
<feature type="chain" id="PRO_5022745983" evidence="2">
    <location>
        <begin position="28"/>
        <end position="610"/>
    </location>
</feature>
<keyword evidence="1" id="KW-0472">Membrane</keyword>
<accession>A0A5C2RSA8</accession>
<feature type="signal peptide" evidence="2">
    <location>
        <begin position="1"/>
        <end position="27"/>
    </location>
</feature>
<feature type="transmembrane region" description="Helical" evidence="1">
    <location>
        <begin position="250"/>
        <end position="270"/>
    </location>
</feature>
<keyword evidence="1" id="KW-0812">Transmembrane</keyword>
<keyword evidence="4" id="KW-1185">Reference proteome</keyword>
<gene>
    <name evidence="3" type="ORF">L227DRAFT_657828</name>
</gene>
<reference evidence="3" key="1">
    <citation type="journal article" date="2018" name="Genome Biol. Evol.">
        <title>Genomics and development of Lentinus tigrinus, a white-rot wood-decaying mushroom with dimorphic fruiting bodies.</title>
        <authorList>
            <person name="Wu B."/>
            <person name="Xu Z."/>
            <person name="Knudson A."/>
            <person name="Carlson A."/>
            <person name="Chen N."/>
            <person name="Kovaka S."/>
            <person name="LaButti K."/>
            <person name="Lipzen A."/>
            <person name="Pennachio C."/>
            <person name="Riley R."/>
            <person name="Schakwitz W."/>
            <person name="Umezawa K."/>
            <person name="Ohm R.A."/>
            <person name="Grigoriev I.V."/>
            <person name="Nagy L.G."/>
            <person name="Gibbons J."/>
            <person name="Hibbett D."/>
        </authorList>
    </citation>
    <scope>NUCLEOTIDE SEQUENCE [LARGE SCALE GENOMIC DNA]</scope>
    <source>
        <strain evidence="3">ALCF2SS1-6</strain>
    </source>
</reference>
<feature type="transmembrane region" description="Helical" evidence="1">
    <location>
        <begin position="582"/>
        <end position="604"/>
    </location>
</feature>
<evidence type="ECO:0000256" key="2">
    <source>
        <dbReference type="SAM" id="SignalP"/>
    </source>
</evidence>
<keyword evidence="2" id="KW-0732">Signal</keyword>
<name>A0A5C2RSA8_9APHY</name>
<feature type="transmembrane region" description="Helical" evidence="1">
    <location>
        <begin position="510"/>
        <end position="537"/>
    </location>
</feature>
<protein>
    <submittedName>
        <fullName evidence="3">Uncharacterized protein</fullName>
    </submittedName>
</protein>
<dbReference type="EMBL" id="ML122311">
    <property type="protein sequence ID" value="RPD54041.1"/>
    <property type="molecule type" value="Genomic_DNA"/>
</dbReference>
<sequence length="610" mass="66051">MRRALPLGSWHHSRYFALFCLLATTRAATDFGQCIQGVRNGTWGTVGVTDNHGNPISSVSQANAVSYGLCVRACGAGPEAFDWPAFYQQFSSWLLPYLALLSQLPFGAESRLSNLTSVLLTVGSPVLAAYSLALTVLNSRWVTRRFRGLTYPNAEHAAAILRNLQAAPIRISYEDGLLPSLVVLHDNDEWWKELSAGLKHSDTWSAAAVASMGWVVIAYLLTIIDSFTGIPSGSEDSASSAFRVLQILDLFGKGIGFLWLWLVPVVYGWIQISPLCDASRLRRVFSRVDKYAYAATRDQSVPKPVNAISTSRGLTIRFHPEYASPVAPAHAALEDAELCAPIFNYARLFSWSAAAEEVASAFTWATARANARAPPARRTDSTAKWEFAMGSDVNARNRTGSVEDVSWYCGTPPSPSGRTRSDMLSIYERMILASIAALSLQWGTTGAAILVVYFAPTVGLGCKSGAFALYAVVATFVWLLMVSSSFLAHHACPNAHRSDQPSDRVPTTSMFVAGTLAVVFRRLGKFVASLNAIWIVFANVAEFSNLFDNCWCNSNVLTLGPARAYNVIQATTADLGAMKAGWIGGVVLGTGSSVFFILCIHLLVDGKAGR</sequence>
<organism evidence="3 4">
    <name type="scientific">Lentinus tigrinus ALCF2SS1-6</name>
    <dbReference type="NCBI Taxonomy" id="1328759"/>
    <lineage>
        <taxon>Eukaryota</taxon>
        <taxon>Fungi</taxon>
        <taxon>Dikarya</taxon>
        <taxon>Basidiomycota</taxon>
        <taxon>Agaricomycotina</taxon>
        <taxon>Agaricomycetes</taxon>
        <taxon>Polyporales</taxon>
        <taxon>Polyporaceae</taxon>
        <taxon>Lentinus</taxon>
    </lineage>
</organism>
<feature type="transmembrane region" description="Helical" evidence="1">
    <location>
        <begin position="204"/>
        <end position="230"/>
    </location>
</feature>